<accession>A0A6G0PEC0</accession>
<comment type="subcellular location">
    <subcellularLocation>
        <location evidence="1">Nucleus</location>
    </subcellularLocation>
</comment>
<keyword evidence="3" id="KW-0539">Nucleus</keyword>
<name>A0A6G0PEC0_9STRA</name>
<sequence length="153" mass="16764">MKRAIFARTVATFLVLGTVSTGKDHRLDRGESEMGFQVCAVENFKDTLFCSICRKCKDPGEVADNSVRKRRSLRRSSSRSPRWRTAGVDAASAGLQKYMGEPVTAQRNRHHAAGVELPTPLYPLYCELDADQTSSDEAGKQLTVEIVDAVGGS</sequence>
<evidence type="ECO:0000313" key="7">
    <source>
        <dbReference type="EMBL" id="KAE9243804.1"/>
    </source>
</evidence>
<evidence type="ECO:0008006" key="10">
    <source>
        <dbReference type="Google" id="ProtNLM"/>
    </source>
</evidence>
<dbReference type="Pfam" id="PF09766">
    <property type="entry name" value="FmiP_Thoc5"/>
    <property type="match status" value="1"/>
</dbReference>
<proteinExistence type="inferred from homology"/>
<dbReference type="EMBL" id="QXGC01000233">
    <property type="protein sequence ID" value="KAE9243804.1"/>
    <property type="molecule type" value="Genomic_DNA"/>
</dbReference>
<evidence type="ECO:0000256" key="2">
    <source>
        <dbReference type="ARBA" id="ARBA00008044"/>
    </source>
</evidence>
<evidence type="ECO:0000256" key="5">
    <source>
        <dbReference type="SAM" id="SignalP"/>
    </source>
</evidence>
<evidence type="ECO:0000313" key="9">
    <source>
        <dbReference type="Proteomes" id="UP000488956"/>
    </source>
</evidence>
<dbReference type="AlphaFoldDB" id="A0A6G0PEC0"/>
<feature type="region of interest" description="Disordered" evidence="4">
    <location>
        <begin position="64"/>
        <end position="86"/>
    </location>
</feature>
<gene>
    <name evidence="7" type="ORF">PF004_g5972</name>
    <name evidence="6" type="ORF">PF010_g6150</name>
</gene>
<protein>
    <recommendedName>
        <fullName evidence="10">Pectate lyase</fullName>
    </recommendedName>
</protein>
<feature type="chain" id="PRO_5036174173" description="Pectate lyase" evidence="5">
    <location>
        <begin position="23"/>
        <end position="153"/>
    </location>
</feature>
<comment type="similarity">
    <text evidence="2">Belongs to the THOC5 family.</text>
</comment>
<evidence type="ECO:0000313" key="8">
    <source>
        <dbReference type="Proteomes" id="UP000476176"/>
    </source>
</evidence>
<reference evidence="8 9" key="1">
    <citation type="submission" date="2018-09" db="EMBL/GenBank/DDBJ databases">
        <title>Genomic investigation of the strawberry pathogen Phytophthora fragariae indicates pathogenicity is determined by transcriptional variation in three key races.</title>
        <authorList>
            <person name="Adams T.M."/>
            <person name="Armitage A.D."/>
            <person name="Sobczyk M.K."/>
            <person name="Bates H.J."/>
            <person name="Dunwell J.M."/>
            <person name="Nellist C.F."/>
            <person name="Harrison R.J."/>
        </authorList>
    </citation>
    <scope>NUCLEOTIDE SEQUENCE [LARGE SCALE GENOMIC DNA]</scope>
    <source>
        <strain evidence="7 8">BC-23</strain>
        <strain evidence="6 9">ONT-3</strain>
    </source>
</reference>
<feature type="compositionally biased region" description="Basic residues" evidence="4">
    <location>
        <begin position="68"/>
        <end position="77"/>
    </location>
</feature>
<dbReference type="Proteomes" id="UP000476176">
    <property type="component" value="Unassembled WGS sequence"/>
</dbReference>
<evidence type="ECO:0000256" key="3">
    <source>
        <dbReference type="ARBA" id="ARBA00023242"/>
    </source>
</evidence>
<comment type="caution">
    <text evidence="7">The sequence shown here is derived from an EMBL/GenBank/DDBJ whole genome shotgun (WGS) entry which is preliminary data.</text>
</comment>
<keyword evidence="5" id="KW-0732">Signal</keyword>
<dbReference type="GO" id="GO:0005634">
    <property type="term" value="C:nucleus"/>
    <property type="evidence" value="ECO:0007669"/>
    <property type="project" value="UniProtKB-SubCell"/>
</dbReference>
<dbReference type="EMBL" id="QXFX01000242">
    <property type="protein sequence ID" value="KAE9124055.1"/>
    <property type="molecule type" value="Genomic_DNA"/>
</dbReference>
<dbReference type="Proteomes" id="UP000488956">
    <property type="component" value="Unassembled WGS sequence"/>
</dbReference>
<dbReference type="InterPro" id="IPR019163">
    <property type="entry name" value="THO_Thoc5"/>
</dbReference>
<evidence type="ECO:0000256" key="1">
    <source>
        <dbReference type="ARBA" id="ARBA00004123"/>
    </source>
</evidence>
<evidence type="ECO:0000256" key="4">
    <source>
        <dbReference type="SAM" id="MobiDB-lite"/>
    </source>
</evidence>
<evidence type="ECO:0000313" key="6">
    <source>
        <dbReference type="EMBL" id="KAE9124055.1"/>
    </source>
</evidence>
<organism evidence="7 8">
    <name type="scientific">Phytophthora fragariae</name>
    <dbReference type="NCBI Taxonomy" id="53985"/>
    <lineage>
        <taxon>Eukaryota</taxon>
        <taxon>Sar</taxon>
        <taxon>Stramenopiles</taxon>
        <taxon>Oomycota</taxon>
        <taxon>Peronosporomycetes</taxon>
        <taxon>Peronosporales</taxon>
        <taxon>Peronosporaceae</taxon>
        <taxon>Phytophthora</taxon>
    </lineage>
</organism>
<feature type="signal peptide" evidence="5">
    <location>
        <begin position="1"/>
        <end position="22"/>
    </location>
</feature>